<dbReference type="CDD" id="cd12797">
    <property type="entry name" value="M23_peptidase"/>
    <property type="match status" value="1"/>
</dbReference>
<dbReference type="Proteomes" id="UP001144280">
    <property type="component" value="Unassembled WGS sequence"/>
</dbReference>
<feature type="domain" description="Transglycosylase SLT" evidence="1">
    <location>
        <begin position="80"/>
        <end position="181"/>
    </location>
</feature>
<dbReference type="CDD" id="cd13399">
    <property type="entry name" value="Slt35-like"/>
    <property type="match status" value="1"/>
</dbReference>
<name>A0ABQ5R2Z4_9ACTN</name>
<dbReference type="PANTHER" id="PTHR21666:SF270">
    <property type="entry name" value="MUREIN HYDROLASE ACTIVATOR ENVC"/>
    <property type="match status" value="1"/>
</dbReference>
<organism evidence="3 4">
    <name type="scientific">Phytohabitans aurantiacus</name>
    <dbReference type="NCBI Taxonomy" id="3016789"/>
    <lineage>
        <taxon>Bacteria</taxon>
        <taxon>Bacillati</taxon>
        <taxon>Actinomycetota</taxon>
        <taxon>Actinomycetes</taxon>
        <taxon>Micromonosporales</taxon>
        <taxon>Micromonosporaceae</taxon>
    </lineage>
</organism>
<dbReference type="InterPro" id="IPR011055">
    <property type="entry name" value="Dup_hybrid_motif"/>
</dbReference>
<dbReference type="Pfam" id="PF01464">
    <property type="entry name" value="SLT"/>
    <property type="match status" value="1"/>
</dbReference>
<gene>
    <name evidence="3" type="ORF">Pa4123_61870</name>
</gene>
<accession>A0ABQ5R2Z4</accession>
<dbReference type="EMBL" id="BSDI01000038">
    <property type="protein sequence ID" value="GLI00911.1"/>
    <property type="molecule type" value="Genomic_DNA"/>
</dbReference>
<evidence type="ECO:0000259" key="2">
    <source>
        <dbReference type="Pfam" id="PF01551"/>
    </source>
</evidence>
<sequence length="363" mass="37468">MSGGQSGSSRLLWLAVAGVAVLGLVCCAGFVLAVGGGAGLGGGAVTAQPAGNRLRPDAPVPPRYLAMVLAAGSLCPRIGPAQIAAQLDLESSWNPNAYTDSGQVPAKGIAQFTDATWQSWGRDYDNDGVNSPYDPGDAIVAQGHLMCDLVQWAERQLAAGRLGGHVLDLAWAAYFCGRRCILDSGGVPAAGLAHDYPQQIRARLPKYAAPAVVSGQWVLPLAPGTYTVGSGFGPRWGRLHAGVDLIASTGTPIYAAAAGVVLSAHCSSAYCNRPGFIGLDGCGWTININHGGGTATRYCHAIRVNVHAGQRVTAGQLIAWVGSTGNSSGPHLHFEVHRPNAPPSTKDNAEDPIAFLRSVGLNP</sequence>
<dbReference type="SUPFAM" id="SSF51261">
    <property type="entry name" value="Duplicated hybrid motif"/>
    <property type="match status" value="1"/>
</dbReference>
<dbReference type="SUPFAM" id="SSF53955">
    <property type="entry name" value="Lysozyme-like"/>
    <property type="match status" value="1"/>
</dbReference>
<reference evidence="3" key="1">
    <citation type="submission" date="2022-12" db="EMBL/GenBank/DDBJ databases">
        <title>New Phytohabitans aurantiacus sp. RD004123 nov., an actinomycete isolated from soil.</title>
        <authorList>
            <person name="Triningsih D.W."/>
            <person name="Harunari E."/>
            <person name="Igarashi Y."/>
        </authorList>
    </citation>
    <scope>NUCLEOTIDE SEQUENCE</scope>
    <source>
        <strain evidence="3">RD004123</strain>
    </source>
</reference>
<dbReference type="PANTHER" id="PTHR21666">
    <property type="entry name" value="PEPTIDASE-RELATED"/>
    <property type="match status" value="1"/>
</dbReference>
<dbReference type="InterPro" id="IPR023346">
    <property type="entry name" value="Lysozyme-like_dom_sf"/>
</dbReference>
<comment type="caution">
    <text evidence="3">The sequence shown here is derived from an EMBL/GenBank/DDBJ whole genome shotgun (WGS) entry which is preliminary data.</text>
</comment>
<dbReference type="RefSeq" id="WP_281901544.1">
    <property type="nucleotide sequence ID" value="NZ_BSDI01000038.1"/>
</dbReference>
<evidence type="ECO:0000313" key="3">
    <source>
        <dbReference type="EMBL" id="GLI00911.1"/>
    </source>
</evidence>
<dbReference type="InterPro" id="IPR050570">
    <property type="entry name" value="Cell_wall_metabolism_enzyme"/>
</dbReference>
<evidence type="ECO:0000259" key="1">
    <source>
        <dbReference type="Pfam" id="PF01464"/>
    </source>
</evidence>
<evidence type="ECO:0008006" key="5">
    <source>
        <dbReference type="Google" id="ProtNLM"/>
    </source>
</evidence>
<dbReference type="InterPro" id="IPR016047">
    <property type="entry name" value="M23ase_b-sheet_dom"/>
</dbReference>
<dbReference type="Gene3D" id="1.10.530.10">
    <property type="match status" value="1"/>
</dbReference>
<feature type="domain" description="M23ase beta-sheet core" evidence="2">
    <location>
        <begin position="239"/>
        <end position="339"/>
    </location>
</feature>
<proteinExistence type="predicted"/>
<dbReference type="InterPro" id="IPR008258">
    <property type="entry name" value="Transglycosylase_SLT_dom_1"/>
</dbReference>
<evidence type="ECO:0000313" key="4">
    <source>
        <dbReference type="Proteomes" id="UP001144280"/>
    </source>
</evidence>
<keyword evidence="4" id="KW-1185">Reference proteome</keyword>
<protein>
    <recommendedName>
        <fullName evidence="5">Peptidase M23 domain-containing protein</fullName>
    </recommendedName>
</protein>
<dbReference type="Gene3D" id="2.70.70.10">
    <property type="entry name" value="Glucose Permease (Domain IIA)"/>
    <property type="match status" value="1"/>
</dbReference>
<dbReference type="Pfam" id="PF01551">
    <property type="entry name" value="Peptidase_M23"/>
    <property type="match status" value="1"/>
</dbReference>